<evidence type="ECO:0000256" key="9">
    <source>
        <dbReference type="SAM" id="SignalP"/>
    </source>
</evidence>
<evidence type="ECO:0000313" key="13">
    <source>
        <dbReference type="Proteomes" id="UP000198287"/>
    </source>
</evidence>
<evidence type="ECO:0000256" key="6">
    <source>
        <dbReference type="ARBA" id="ARBA00023295"/>
    </source>
</evidence>
<dbReference type="GO" id="GO:0016231">
    <property type="term" value="F:beta-N-acetylglucosaminidase activity"/>
    <property type="evidence" value="ECO:0007669"/>
    <property type="project" value="TreeGrafter"/>
</dbReference>
<evidence type="ECO:0000256" key="1">
    <source>
        <dbReference type="ARBA" id="ARBA00001231"/>
    </source>
</evidence>
<keyword evidence="3 9" id="KW-0732">Signal</keyword>
<comment type="similarity">
    <text evidence="2 7">Belongs to the glycosyl hydrolase 20 family.</text>
</comment>
<dbReference type="AlphaFoldDB" id="A0A226F3N7"/>
<dbReference type="InterPro" id="IPR015883">
    <property type="entry name" value="Glyco_hydro_20_cat"/>
</dbReference>
<feature type="domain" description="Glycoside hydrolase family 20 catalytic" evidence="10">
    <location>
        <begin position="232"/>
        <end position="592"/>
    </location>
</feature>
<feature type="active site" description="Proton donor" evidence="8">
    <location>
        <position position="396"/>
    </location>
</feature>
<feature type="signal peptide" evidence="9">
    <location>
        <begin position="1"/>
        <end position="22"/>
    </location>
</feature>
<evidence type="ECO:0000256" key="3">
    <source>
        <dbReference type="ARBA" id="ARBA00022729"/>
    </source>
</evidence>
<keyword evidence="5" id="KW-0325">Glycoprotein</keyword>
<dbReference type="Proteomes" id="UP000198287">
    <property type="component" value="Unassembled WGS sequence"/>
</dbReference>
<dbReference type="GO" id="GO:0030203">
    <property type="term" value="P:glycosaminoglycan metabolic process"/>
    <property type="evidence" value="ECO:0007669"/>
    <property type="project" value="TreeGrafter"/>
</dbReference>
<keyword evidence="4 7" id="KW-0378">Hydrolase</keyword>
<reference evidence="12 13" key="1">
    <citation type="submission" date="2015-12" db="EMBL/GenBank/DDBJ databases">
        <title>The genome of Folsomia candida.</title>
        <authorList>
            <person name="Faddeeva A."/>
            <person name="Derks M.F."/>
            <person name="Anvar Y."/>
            <person name="Smit S."/>
            <person name="Van Straalen N."/>
            <person name="Roelofs D."/>
        </authorList>
    </citation>
    <scope>NUCLEOTIDE SEQUENCE [LARGE SCALE GENOMIC DNA]</scope>
    <source>
        <strain evidence="12 13">VU population</strain>
        <tissue evidence="12">Whole body</tissue>
    </source>
</reference>
<proteinExistence type="inferred from homology"/>
<name>A0A226F3N7_FOLCA</name>
<dbReference type="GO" id="GO:0005886">
    <property type="term" value="C:plasma membrane"/>
    <property type="evidence" value="ECO:0007669"/>
    <property type="project" value="TreeGrafter"/>
</dbReference>
<evidence type="ECO:0000259" key="11">
    <source>
        <dbReference type="Pfam" id="PF14845"/>
    </source>
</evidence>
<dbReference type="OMA" id="NYCVEPP"/>
<dbReference type="PANTHER" id="PTHR22600:SF26">
    <property type="entry name" value="BETA-N-ACETYLHEXOSAMINIDASE"/>
    <property type="match status" value="1"/>
</dbReference>
<feature type="chain" id="PRO_5012782094" description="Beta-hexosaminidase" evidence="9">
    <location>
        <begin position="23"/>
        <end position="635"/>
    </location>
</feature>
<dbReference type="CDD" id="cd06562">
    <property type="entry name" value="GH20_HexA_HexB-like"/>
    <property type="match status" value="1"/>
</dbReference>
<dbReference type="InterPro" id="IPR025705">
    <property type="entry name" value="Beta_hexosaminidase_sua/sub"/>
</dbReference>
<dbReference type="SUPFAM" id="SSF51445">
    <property type="entry name" value="(Trans)glycosidases"/>
    <property type="match status" value="1"/>
</dbReference>
<evidence type="ECO:0000256" key="4">
    <source>
        <dbReference type="ARBA" id="ARBA00022801"/>
    </source>
</evidence>
<dbReference type="InterPro" id="IPR029018">
    <property type="entry name" value="Hex-like_dom2"/>
</dbReference>
<dbReference type="EC" id="3.2.1.52" evidence="7"/>
<keyword evidence="6 7" id="KW-0326">Glycosidase</keyword>
<dbReference type="FunFam" id="3.20.20.80:FF:000063">
    <property type="entry name" value="Beta-hexosaminidase"/>
    <property type="match status" value="1"/>
</dbReference>
<evidence type="ECO:0000256" key="8">
    <source>
        <dbReference type="PIRSR" id="PIRSR001093-1"/>
    </source>
</evidence>
<dbReference type="EMBL" id="LNIX01000001">
    <property type="protein sequence ID" value="OXA63801.1"/>
    <property type="molecule type" value="Genomic_DNA"/>
</dbReference>
<dbReference type="InterPro" id="IPR029019">
    <property type="entry name" value="HEX_eukaryotic_N"/>
</dbReference>
<dbReference type="InterPro" id="IPR017853">
    <property type="entry name" value="GH"/>
</dbReference>
<comment type="catalytic activity">
    <reaction evidence="1 7">
        <text>Hydrolysis of terminal non-reducing N-acetyl-D-hexosamine residues in N-acetyl-beta-D-hexosaminides.</text>
        <dbReference type="EC" id="3.2.1.52"/>
    </reaction>
</comment>
<evidence type="ECO:0000256" key="2">
    <source>
        <dbReference type="ARBA" id="ARBA00006285"/>
    </source>
</evidence>
<comment type="caution">
    <text evidence="12">The sequence shown here is derived from an EMBL/GenBank/DDBJ whole genome shotgun (WGS) entry which is preliminary data.</text>
</comment>
<dbReference type="PRINTS" id="PR00738">
    <property type="entry name" value="GLHYDRLASE20"/>
</dbReference>
<evidence type="ECO:0000256" key="7">
    <source>
        <dbReference type="PIRNR" id="PIRNR001093"/>
    </source>
</evidence>
<accession>A0A226F3N7</accession>
<organism evidence="12 13">
    <name type="scientific">Folsomia candida</name>
    <name type="common">Springtail</name>
    <dbReference type="NCBI Taxonomy" id="158441"/>
    <lineage>
        <taxon>Eukaryota</taxon>
        <taxon>Metazoa</taxon>
        <taxon>Ecdysozoa</taxon>
        <taxon>Arthropoda</taxon>
        <taxon>Hexapoda</taxon>
        <taxon>Collembola</taxon>
        <taxon>Entomobryomorpha</taxon>
        <taxon>Isotomoidea</taxon>
        <taxon>Isotomidae</taxon>
        <taxon>Proisotominae</taxon>
        <taxon>Folsomia</taxon>
    </lineage>
</organism>
<sequence length="635" mass="71942">MMFLVKLLSVFISFTICQQVASKLPPSHFQKSPWTWVCRERKCTKLDSTQVPPTETGHPLNVCKLNCGEYGSLLPKPTIKTEIGAGFVPFYPNNVKFEKLEGPSPRTKRLLNASVDIFKSYMLQSVSRYAEDGEDPFPENSTEYDRLSKNIVKVSIAIAHPFDKLTLNTDEGYLLSVQQQEDGATVIVTIQANTYFGARHALETLSQLIAYDDSKNCLQIVDRALIQDKPIFRYRGILLDTSRNFIPVPKLRRLIDGMSYSKLNMFHWHITDTHSFPLYSKSVPQLTKYGAYSPKQIYTIEDIAGLIDYATIRGVKIVAEFDAPAHVGNGWQFGPSAGKGELAVCINQEPWTEYCVEPPCGQLNPVNEEMYKILSEVYKDMLDVFDNDVFHMGGDEVNVKCWNSSSTITQYLTNHGKDLSQESFVELWGQFQIRALKLLKARSKDANMTAIMWTSDLTTKEHIKQYLDKKDYIIQIWSEGRDPIIPYLINEGYRVIFSNYDAWYFDCGYGGWVGGGPNNWCSPYKGWQQVYGNSPIDIYANATSQADANQAMKQGLILGGEVAMWTEQADGSSIESKIWPRAAALGERLWSNPTTDWSAAEIRMVANRQRLVDRGLDADQLQPEWCRQNEGLCHA</sequence>
<evidence type="ECO:0000313" key="12">
    <source>
        <dbReference type="EMBL" id="OXA63801.1"/>
    </source>
</evidence>
<dbReference type="Pfam" id="PF00728">
    <property type="entry name" value="Glyco_hydro_20"/>
    <property type="match status" value="1"/>
</dbReference>
<gene>
    <name evidence="12" type="ORF">Fcan01_03731</name>
</gene>
<keyword evidence="13" id="KW-1185">Reference proteome</keyword>
<dbReference type="Gene3D" id="3.30.379.10">
    <property type="entry name" value="Chitobiase/beta-hexosaminidase domain 2-like"/>
    <property type="match status" value="1"/>
</dbReference>
<evidence type="ECO:0000256" key="5">
    <source>
        <dbReference type="ARBA" id="ARBA00023180"/>
    </source>
</evidence>
<dbReference type="SUPFAM" id="SSF55545">
    <property type="entry name" value="beta-N-acetylhexosaminidase-like domain"/>
    <property type="match status" value="1"/>
</dbReference>
<dbReference type="GO" id="GO:0005975">
    <property type="term" value="P:carbohydrate metabolic process"/>
    <property type="evidence" value="ECO:0007669"/>
    <property type="project" value="InterPro"/>
</dbReference>
<dbReference type="PIRSF" id="PIRSF001093">
    <property type="entry name" value="B-hxosamndse_ab_euk"/>
    <property type="match status" value="1"/>
</dbReference>
<protein>
    <recommendedName>
        <fullName evidence="7">Beta-hexosaminidase</fullName>
        <ecNumber evidence="7">3.2.1.52</ecNumber>
    </recommendedName>
</protein>
<evidence type="ECO:0000259" key="10">
    <source>
        <dbReference type="Pfam" id="PF00728"/>
    </source>
</evidence>
<dbReference type="Pfam" id="PF14845">
    <property type="entry name" value="Glycohydro_20b2"/>
    <property type="match status" value="1"/>
</dbReference>
<feature type="domain" description="Beta-hexosaminidase eukaryotic type N-terminal" evidence="11">
    <location>
        <begin position="73"/>
        <end position="208"/>
    </location>
</feature>
<dbReference type="PANTHER" id="PTHR22600">
    <property type="entry name" value="BETA-HEXOSAMINIDASE"/>
    <property type="match status" value="1"/>
</dbReference>
<dbReference type="STRING" id="158441.A0A226F3N7"/>
<dbReference type="Gene3D" id="3.20.20.80">
    <property type="entry name" value="Glycosidases"/>
    <property type="match status" value="1"/>
</dbReference>
<dbReference type="OrthoDB" id="428480at2759"/>